<feature type="compositionally biased region" description="Low complexity" evidence="2">
    <location>
        <begin position="30"/>
        <end position="43"/>
    </location>
</feature>
<organism evidence="3">
    <name type="scientific">Chromera velia CCMP2878</name>
    <dbReference type="NCBI Taxonomy" id="1169474"/>
    <lineage>
        <taxon>Eukaryota</taxon>
        <taxon>Sar</taxon>
        <taxon>Alveolata</taxon>
        <taxon>Colpodellida</taxon>
        <taxon>Chromeraceae</taxon>
        <taxon>Chromera</taxon>
    </lineage>
</organism>
<sequence>MSHSEQNHPPDPPQVIWGDSGSFPCPAETGSSSASSSLRASGNSPGGGRVNLQQQCEALQRDKQRLQEQLRDAEQKAMGALANEARRAAETEELREQMRTVRQTGGQRGGEGSSSSGGGGMSGVFGGFGRFWGGSESDVQERPQEQLEKQRKIEALTSTVARQQQQISDSTSRLRSMQREHEGQRSAFLRALEEKDACIKRLAAESQSHLAERDAARESAASLREEMVQLTGRLDRLTRDRQSLRQTLQEERHSRAEAEARGVASERVASLMGEKLCVLKEVVESFKTHVRAFEGLFIVKPSWFFQETKKPATFLLQEFRDARTSCLTISSLGEAITVDILDISSLEAADSRRKGGATRLFWWGGRGGKGVGGKKEGSDQAEATVVEVQRPRFLLRVGGRGKMIVECRSLDQYDSLTTSFRTFMRRATRRATRMGKRQRVHCLEEMEMFFSGAYQQKASLQPNCPPLLPTRLQRPMQGQAAWMAARTNLEPLRGPQAGQPSPQIPQQGDTKRQLPTAGQGHRQEAPQVGRAHRFAPKPLPPFGDAFKAYYGFGPGEPLPLPLEDGGAALRQGLEGRCVTPSGVSSDSSVTNAEAPAGFCL</sequence>
<feature type="compositionally biased region" description="Polar residues" evidence="2">
    <location>
        <begin position="581"/>
        <end position="591"/>
    </location>
</feature>
<evidence type="ECO:0000256" key="1">
    <source>
        <dbReference type="SAM" id="Coils"/>
    </source>
</evidence>
<feature type="region of interest" description="Disordered" evidence="2">
    <location>
        <begin position="1"/>
        <end position="127"/>
    </location>
</feature>
<evidence type="ECO:0000256" key="2">
    <source>
        <dbReference type="SAM" id="MobiDB-lite"/>
    </source>
</evidence>
<reference evidence="3" key="1">
    <citation type="submission" date="2014-11" db="EMBL/GenBank/DDBJ databases">
        <authorList>
            <person name="Otto D Thomas"/>
            <person name="Naeem Raeece"/>
        </authorList>
    </citation>
    <scope>NUCLEOTIDE SEQUENCE</scope>
</reference>
<feature type="compositionally biased region" description="Basic and acidic residues" evidence="2">
    <location>
        <begin position="84"/>
        <end position="99"/>
    </location>
</feature>
<accession>A0A0G4FZC7</accession>
<dbReference type="AlphaFoldDB" id="A0A0G4FZC7"/>
<dbReference type="VEuPathDB" id="CryptoDB:Cvel_19404"/>
<evidence type="ECO:0000313" key="3">
    <source>
        <dbReference type="EMBL" id="CEM20535.1"/>
    </source>
</evidence>
<protein>
    <submittedName>
        <fullName evidence="3">Uncharacterized protein</fullName>
    </submittedName>
</protein>
<feature type="compositionally biased region" description="Basic and acidic residues" evidence="2">
    <location>
        <begin position="59"/>
        <end position="75"/>
    </location>
</feature>
<proteinExistence type="predicted"/>
<feature type="region of interest" description="Disordered" evidence="2">
    <location>
        <begin position="158"/>
        <end position="178"/>
    </location>
</feature>
<keyword evidence="1" id="KW-0175">Coiled coil</keyword>
<feature type="region of interest" description="Disordered" evidence="2">
    <location>
        <begin position="491"/>
        <end position="535"/>
    </location>
</feature>
<dbReference type="EMBL" id="CDMZ01000740">
    <property type="protein sequence ID" value="CEM20535.1"/>
    <property type="molecule type" value="Genomic_DNA"/>
</dbReference>
<feature type="region of interest" description="Disordered" evidence="2">
    <location>
        <begin position="581"/>
        <end position="600"/>
    </location>
</feature>
<feature type="compositionally biased region" description="Gly residues" evidence="2">
    <location>
        <begin position="106"/>
        <end position="127"/>
    </location>
</feature>
<feature type="coiled-coil region" evidence="1">
    <location>
        <begin position="213"/>
        <end position="261"/>
    </location>
</feature>
<feature type="compositionally biased region" description="Polar residues" evidence="2">
    <location>
        <begin position="158"/>
        <end position="175"/>
    </location>
</feature>
<feature type="compositionally biased region" description="Polar residues" evidence="2">
    <location>
        <begin position="498"/>
        <end position="508"/>
    </location>
</feature>
<name>A0A0G4FZC7_9ALVE</name>
<gene>
    <name evidence="3" type="ORF">Cvel_19404</name>
</gene>